<accession>A0A2P2QSM1</accession>
<organism evidence="1">
    <name type="scientific">Rhizophora mucronata</name>
    <name type="common">Asiatic mangrove</name>
    <dbReference type="NCBI Taxonomy" id="61149"/>
    <lineage>
        <taxon>Eukaryota</taxon>
        <taxon>Viridiplantae</taxon>
        <taxon>Streptophyta</taxon>
        <taxon>Embryophyta</taxon>
        <taxon>Tracheophyta</taxon>
        <taxon>Spermatophyta</taxon>
        <taxon>Magnoliopsida</taxon>
        <taxon>eudicotyledons</taxon>
        <taxon>Gunneridae</taxon>
        <taxon>Pentapetalae</taxon>
        <taxon>rosids</taxon>
        <taxon>fabids</taxon>
        <taxon>Malpighiales</taxon>
        <taxon>Rhizophoraceae</taxon>
        <taxon>Rhizophora</taxon>
    </lineage>
</organism>
<evidence type="ECO:0000313" key="1">
    <source>
        <dbReference type="EMBL" id="MBX69996.1"/>
    </source>
</evidence>
<protein>
    <submittedName>
        <fullName evidence="1">Uncharacterized protein</fullName>
    </submittedName>
</protein>
<proteinExistence type="predicted"/>
<dbReference type="EMBL" id="GGEC01089512">
    <property type="protein sequence ID" value="MBX69996.1"/>
    <property type="molecule type" value="Transcribed_RNA"/>
</dbReference>
<reference evidence="1" key="1">
    <citation type="submission" date="2018-02" db="EMBL/GenBank/DDBJ databases">
        <title>Rhizophora mucronata_Transcriptome.</title>
        <authorList>
            <person name="Meera S.P."/>
            <person name="Sreeshan A."/>
            <person name="Augustine A."/>
        </authorList>
    </citation>
    <scope>NUCLEOTIDE SEQUENCE</scope>
    <source>
        <tissue evidence="1">Leaf</tissue>
    </source>
</reference>
<name>A0A2P2QSM1_RHIMU</name>
<dbReference type="AlphaFoldDB" id="A0A2P2QSM1"/>
<sequence length="33" mass="3679">MIKDPSESFITNGPCAEFYFASDSSCLVFLLFV</sequence>